<dbReference type="EMBL" id="JAAAJA010001322">
    <property type="protein sequence ID" value="KAG0247563.1"/>
    <property type="molecule type" value="Genomic_DNA"/>
</dbReference>
<keyword evidence="3" id="KW-1185">Reference proteome</keyword>
<sequence>TEDGLDDFDSNGHDNQWIQEDANPQEDEEVVMEKEGDEDNGQATARRERQMGAEKRDELKVWMMQFHE</sequence>
<evidence type="ECO:0000256" key="1">
    <source>
        <dbReference type="SAM" id="MobiDB-lite"/>
    </source>
</evidence>
<protein>
    <submittedName>
        <fullName evidence="2">Uncharacterized protein</fullName>
    </submittedName>
</protein>
<dbReference type="Proteomes" id="UP000726737">
    <property type="component" value="Unassembled WGS sequence"/>
</dbReference>
<comment type="caution">
    <text evidence="2">The sequence shown here is derived from an EMBL/GenBank/DDBJ whole genome shotgun (WGS) entry which is preliminary data.</text>
</comment>
<reference evidence="2" key="1">
    <citation type="journal article" date="2020" name="Fungal Divers.">
        <title>Resolving the Mortierellaceae phylogeny through synthesis of multi-gene phylogenetics and phylogenomics.</title>
        <authorList>
            <person name="Vandepol N."/>
            <person name="Liber J."/>
            <person name="Desiro A."/>
            <person name="Na H."/>
            <person name="Kennedy M."/>
            <person name="Barry K."/>
            <person name="Grigoriev I.V."/>
            <person name="Miller A.N."/>
            <person name="O'Donnell K."/>
            <person name="Stajich J.E."/>
            <person name="Bonito G."/>
        </authorList>
    </citation>
    <scope>NUCLEOTIDE SEQUENCE</scope>
    <source>
        <strain evidence="2">KOD948</strain>
    </source>
</reference>
<proteinExistence type="predicted"/>
<organism evidence="2 3">
    <name type="scientific">Mortierella polycephala</name>
    <dbReference type="NCBI Taxonomy" id="41804"/>
    <lineage>
        <taxon>Eukaryota</taxon>
        <taxon>Fungi</taxon>
        <taxon>Fungi incertae sedis</taxon>
        <taxon>Mucoromycota</taxon>
        <taxon>Mortierellomycotina</taxon>
        <taxon>Mortierellomycetes</taxon>
        <taxon>Mortierellales</taxon>
        <taxon>Mortierellaceae</taxon>
        <taxon>Mortierella</taxon>
    </lineage>
</organism>
<feature type="region of interest" description="Disordered" evidence="1">
    <location>
        <begin position="1"/>
        <end position="55"/>
    </location>
</feature>
<dbReference type="AlphaFoldDB" id="A0A9P6TU66"/>
<feature type="compositionally biased region" description="Acidic residues" evidence="1">
    <location>
        <begin position="23"/>
        <end position="40"/>
    </location>
</feature>
<name>A0A9P6TU66_9FUNG</name>
<evidence type="ECO:0000313" key="2">
    <source>
        <dbReference type="EMBL" id="KAG0247563.1"/>
    </source>
</evidence>
<feature type="compositionally biased region" description="Basic and acidic residues" evidence="1">
    <location>
        <begin position="45"/>
        <end position="55"/>
    </location>
</feature>
<evidence type="ECO:0000313" key="3">
    <source>
        <dbReference type="Proteomes" id="UP000726737"/>
    </source>
</evidence>
<accession>A0A9P6TU66</accession>
<gene>
    <name evidence="2" type="ORF">BG011_001295</name>
</gene>
<feature type="non-terminal residue" evidence="2">
    <location>
        <position position="1"/>
    </location>
</feature>